<organism evidence="7 8">
    <name type="scientific">Cystoisospora suis</name>
    <dbReference type="NCBI Taxonomy" id="483139"/>
    <lineage>
        <taxon>Eukaryota</taxon>
        <taxon>Sar</taxon>
        <taxon>Alveolata</taxon>
        <taxon>Apicomplexa</taxon>
        <taxon>Conoidasida</taxon>
        <taxon>Coccidia</taxon>
        <taxon>Eucoccidiorida</taxon>
        <taxon>Eimeriorina</taxon>
        <taxon>Sarcocystidae</taxon>
        <taxon>Cystoisospora</taxon>
    </lineage>
</organism>
<dbReference type="CDD" id="cd03419">
    <property type="entry name" value="GRX_GRXh_1_2_like"/>
    <property type="match status" value="1"/>
</dbReference>
<keyword evidence="3" id="KW-1015">Disulfide bond</keyword>
<dbReference type="PROSITE" id="PS51354">
    <property type="entry name" value="GLUTAREDOXIN_2"/>
    <property type="match status" value="1"/>
</dbReference>
<sequence>MAVLPCLDCHHRDRSLPETARSCVRSGQRQHLNECCHSTSVRCPLSLLFLFSWLFFVFLDFCSSSPSEPSSNVTRGGSLGQASFGTSSVSPPQRSGSDVTLSSVHPSPVLDVMHRIGAEVAHRGLSRRFGPGTILSTLQTSPQGSGKSQTSLGELGGPLPGIPALHGTSFLSPLFLFARTGTGFPQQALEREPRRPIQAESVPLSRARISVCSILCTQAAEGEPRPGDCPEAQECEQKKVAEWVKTRIQRETVVVFTKSYCPYCQEALEILYSAGVKHVGVIEIDKLENTEQIQDALEKLTGARTVPRVFFNGSFFGGCSDLEAAEENGTLKDILKSAGAL</sequence>
<dbReference type="InterPro" id="IPR011899">
    <property type="entry name" value="Glutaredoxin_euk/vir"/>
</dbReference>
<dbReference type="RefSeq" id="XP_067920383.1">
    <property type="nucleotide sequence ID" value="XM_068067642.1"/>
</dbReference>
<keyword evidence="4" id="KW-0676">Redox-active center</keyword>
<dbReference type="InterPro" id="IPR002109">
    <property type="entry name" value="Glutaredoxin"/>
</dbReference>
<dbReference type="GeneID" id="94430853"/>
<dbReference type="InterPro" id="IPR036249">
    <property type="entry name" value="Thioredoxin-like_sf"/>
</dbReference>
<dbReference type="PANTHER" id="PTHR45694:SF18">
    <property type="entry name" value="GLUTAREDOXIN-1-RELATED"/>
    <property type="match status" value="1"/>
</dbReference>
<dbReference type="InterPro" id="IPR014025">
    <property type="entry name" value="Glutaredoxin_subgr"/>
</dbReference>
<evidence type="ECO:0000256" key="1">
    <source>
        <dbReference type="ARBA" id="ARBA00022448"/>
    </source>
</evidence>
<name>A0A2C6KMC2_9APIC</name>
<dbReference type="Proteomes" id="UP000221165">
    <property type="component" value="Unassembled WGS sequence"/>
</dbReference>
<evidence type="ECO:0000256" key="5">
    <source>
        <dbReference type="SAM" id="MobiDB-lite"/>
    </source>
</evidence>
<comment type="caution">
    <text evidence="7">The sequence shown here is derived from an EMBL/GenBank/DDBJ whole genome shotgun (WGS) entry which is preliminary data.</text>
</comment>
<feature type="region of interest" description="Disordered" evidence="5">
    <location>
        <begin position="132"/>
        <end position="157"/>
    </location>
</feature>
<dbReference type="GO" id="GO:0005737">
    <property type="term" value="C:cytoplasm"/>
    <property type="evidence" value="ECO:0007669"/>
    <property type="project" value="TreeGrafter"/>
</dbReference>
<dbReference type="PRINTS" id="PR00160">
    <property type="entry name" value="GLUTAREDOXIN"/>
</dbReference>
<dbReference type="VEuPathDB" id="ToxoDB:CSUI_007497"/>
<accession>A0A2C6KMC2</accession>
<dbReference type="PANTHER" id="PTHR45694">
    <property type="entry name" value="GLUTAREDOXIN 2"/>
    <property type="match status" value="1"/>
</dbReference>
<dbReference type="SUPFAM" id="SSF52833">
    <property type="entry name" value="Thioredoxin-like"/>
    <property type="match status" value="1"/>
</dbReference>
<proteinExistence type="predicted"/>
<gene>
    <name evidence="7" type="ORF">CSUI_007497</name>
</gene>
<dbReference type="NCBIfam" id="TIGR02180">
    <property type="entry name" value="GRX_euk"/>
    <property type="match status" value="1"/>
</dbReference>
<feature type="region of interest" description="Disordered" evidence="5">
    <location>
        <begin position="70"/>
        <end position="102"/>
    </location>
</feature>
<dbReference type="InterPro" id="IPR011767">
    <property type="entry name" value="GLR_AS"/>
</dbReference>
<reference evidence="7 8" key="1">
    <citation type="journal article" date="2017" name="Int. J. Parasitol.">
        <title>The genome of the protozoan parasite Cystoisospora suis and a reverse vaccinology approach to identify vaccine candidates.</title>
        <authorList>
            <person name="Palmieri N."/>
            <person name="Shrestha A."/>
            <person name="Ruttkowski B."/>
            <person name="Beck T."/>
            <person name="Vogl C."/>
            <person name="Tomley F."/>
            <person name="Blake D.P."/>
            <person name="Joachim A."/>
        </authorList>
    </citation>
    <scope>NUCLEOTIDE SEQUENCE [LARGE SCALE GENOMIC DNA]</scope>
    <source>
        <strain evidence="7 8">Wien I</strain>
    </source>
</reference>
<dbReference type="Gene3D" id="3.40.30.10">
    <property type="entry name" value="Glutaredoxin"/>
    <property type="match status" value="1"/>
</dbReference>
<dbReference type="Pfam" id="PF00462">
    <property type="entry name" value="Glutaredoxin"/>
    <property type="match status" value="1"/>
</dbReference>
<evidence type="ECO:0000256" key="4">
    <source>
        <dbReference type="ARBA" id="ARBA00023284"/>
    </source>
</evidence>
<dbReference type="EMBL" id="MIGC01003959">
    <property type="protein sequence ID" value="PHJ18677.1"/>
    <property type="molecule type" value="Genomic_DNA"/>
</dbReference>
<feature type="compositionally biased region" description="Polar residues" evidence="5">
    <location>
        <begin position="72"/>
        <end position="102"/>
    </location>
</feature>
<evidence type="ECO:0000259" key="6">
    <source>
        <dbReference type="Pfam" id="PF00462"/>
    </source>
</evidence>
<keyword evidence="8" id="KW-1185">Reference proteome</keyword>
<feature type="domain" description="Glutaredoxin" evidence="6">
    <location>
        <begin position="253"/>
        <end position="315"/>
    </location>
</feature>
<keyword evidence="1" id="KW-0813">Transport</keyword>
<dbReference type="GO" id="GO:0034599">
    <property type="term" value="P:cellular response to oxidative stress"/>
    <property type="evidence" value="ECO:0007669"/>
    <property type="project" value="TreeGrafter"/>
</dbReference>
<dbReference type="GO" id="GO:0015038">
    <property type="term" value="F:glutathione disulfide oxidoreductase activity"/>
    <property type="evidence" value="ECO:0007669"/>
    <property type="project" value="TreeGrafter"/>
</dbReference>
<dbReference type="PROSITE" id="PS00195">
    <property type="entry name" value="GLUTAREDOXIN_1"/>
    <property type="match status" value="1"/>
</dbReference>
<evidence type="ECO:0000313" key="7">
    <source>
        <dbReference type="EMBL" id="PHJ18677.1"/>
    </source>
</evidence>
<dbReference type="AlphaFoldDB" id="A0A2C6KMC2"/>
<dbReference type="OrthoDB" id="44061at2759"/>
<evidence type="ECO:0000256" key="2">
    <source>
        <dbReference type="ARBA" id="ARBA00022982"/>
    </source>
</evidence>
<protein>
    <submittedName>
        <fullName evidence="7">Glutaredoxin</fullName>
    </submittedName>
</protein>
<evidence type="ECO:0000313" key="8">
    <source>
        <dbReference type="Proteomes" id="UP000221165"/>
    </source>
</evidence>
<evidence type="ECO:0000256" key="3">
    <source>
        <dbReference type="ARBA" id="ARBA00023157"/>
    </source>
</evidence>
<feature type="compositionally biased region" description="Polar residues" evidence="5">
    <location>
        <begin position="134"/>
        <end position="151"/>
    </location>
</feature>
<keyword evidence="2" id="KW-0249">Electron transport</keyword>